<comment type="caution">
    <text evidence="4">The sequence shown here is derived from an EMBL/GenBank/DDBJ whole genome shotgun (WGS) entry which is preliminary data.</text>
</comment>
<dbReference type="PANTHER" id="PTHR11748">
    <property type="entry name" value="D-LACTATE DEHYDROGENASE"/>
    <property type="match status" value="1"/>
</dbReference>
<evidence type="ECO:0000259" key="3">
    <source>
        <dbReference type="PROSITE" id="PS51387"/>
    </source>
</evidence>
<keyword evidence="2" id="KW-0274">FAD</keyword>
<keyword evidence="1" id="KW-0285">Flavoprotein</keyword>
<evidence type="ECO:0000313" key="5">
    <source>
        <dbReference type="Proteomes" id="UP000249135"/>
    </source>
</evidence>
<protein>
    <submittedName>
        <fullName evidence="4">Glycolate oxidase subunit GlcE</fullName>
    </submittedName>
</protein>
<dbReference type="InterPro" id="IPR016164">
    <property type="entry name" value="FAD-linked_Oxase-like_C"/>
</dbReference>
<feature type="domain" description="FAD-binding PCMH-type" evidence="3">
    <location>
        <begin position="1"/>
        <end position="173"/>
    </location>
</feature>
<evidence type="ECO:0000256" key="1">
    <source>
        <dbReference type="ARBA" id="ARBA00022630"/>
    </source>
</evidence>
<reference evidence="4 5" key="1">
    <citation type="submission" date="2017-08" db="EMBL/GenBank/DDBJ databases">
        <title>Infants hospitalized years apart are colonized by the same room-sourced microbial strains.</title>
        <authorList>
            <person name="Brooks B."/>
            <person name="Olm M.R."/>
            <person name="Firek B.A."/>
            <person name="Baker R."/>
            <person name="Thomas B.C."/>
            <person name="Morowitz M.J."/>
            <person name="Banfield J.F."/>
        </authorList>
    </citation>
    <scope>NUCLEOTIDE SEQUENCE [LARGE SCALE GENOMIC DNA]</scope>
    <source>
        <strain evidence="4">S2_005_003_R2_41</strain>
    </source>
</reference>
<organism evidence="4 5">
    <name type="scientific">Variovorax paradoxus</name>
    <dbReference type="NCBI Taxonomy" id="34073"/>
    <lineage>
        <taxon>Bacteria</taxon>
        <taxon>Pseudomonadati</taxon>
        <taxon>Pseudomonadota</taxon>
        <taxon>Betaproteobacteria</taxon>
        <taxon>Burkholderiales</taxon>
        <taxon>Comamonadaceae</taxon>
        <taxon>Variovorax</taxon>
    </lineage>
</organism>
<accession>A0A2W5RMB1</accession>
<gene>
    <name evidence="4" type="ORF">DI563_20530</name>
</gene>
<dbReference type="EMBL" id="QFPP01000324">
    <property type="protein sequence ID" value="PZQ68333.1"/>
    <property type="molecule type" value="Genomic_DNA"/>
</dbReference>
<dbReference type="InterPro" id="IPR016166">
    <property type="entry name" value="FAD-bd_PCMH"/>
</dbReference>
<dbReference type="SUPFAM" id="SSF56176">
    <property type="entry name" value="FAD-binding/transporter-associated domain-like"/>
    <property type="match status" value="1"/>
</dbReference>
<evidence type="ECO:0000313" key="4">
    <source>
        <dbReference type="EMBL" id="PZQ68333.1"/>
    </source>
</evidence>
<sequence>MQIQPFIERIRRAAEARAPLVIRGGGSKDFYGTPGTGEVLDTAPLAGILNYEPSELVVTVGAGTPLAELEAVLAEQRQCLPFEPPHFAHAGTGVRATVGGMVAAGLSGPSRASVGCVRDYVLGAAMVNGRGEHLRFGGTVMKNVAGYDVSRVLAGAMGQLGLITEVSLKVLPVPPAEATLEFACTQAEALTLLHGWGGQPWPLNASAWQARGEGPGGVLWLRLRGAVAAVESACRHLGGERRAHAHAAEDWAALRDQRLPFFAQAAAQGLELWRVSVPQTAPVLALPGQPLVEWHGGQRWYALPVDAAGTVREAARAAGGHATLFIATGADGTGAAAGFDAENLPRFDTPSPALLRIQQQLRERFDPAGIFNPGRLLA</sequence>
<dbReference type="GO" id="GO:0003824">
    <property type="term" value="F:catalytic activity"/>
    <property type="evidence" value="ECO:0007669"/>
    <property type="project" value="InterPro"/>
</dbReference>
<dbReference type="InterPro" id="IPR006094">
    <property type="entry name" value="Oxid_FAD_bind_N"/>
</dbReference>
<name>A0A2W5RMB1_VARPD</name>
<dbReference type="Pfam" id="PF01565">
    <property type="entry name" value="FAD_binding_4"/>
    <property type="match status" value="1"/>
</dbReference>
<proteinExistence type="predicted"/>
<dbReference type="SUPFAM" id="SSF55103">
    <property type="entry name" value="FAD-linked oxidases, C-terminal domain"/>
    <property type="match status" value="1"/>
</dbReference>
<dbReference type="NCBIfam" id="NF008439">
    <property type="entry name" value="PRK11282.1"/>
    <property type="match status" value="1"/>
</dbReference>
<dbReference type="InterPro" id="IPR036318">
    <property type="entry name" value="FAD-bd_PCMH-like_sf"/>
</dbReference>
<dbReference type="AlphaFoldDB" id="A0A2W5RMB1"/>
<dbReference type="PROSITE" id="PS51387">
    <property type="entry name" value="FAD_PCMH"/>
    <property type="match status" value="1"/>
</dbReference>
<dbReference type="Proteomes" id="UP000249135">
    <property type="component" value="Unassembled WGS sequence"/>
</dbReference>
<evidence type="ECO:0000256" key="2">
    <source>
        <dbReference type="ARBA" id="ARBA00022827"/>
    </source>
</evidence>
<dbReference type="GO" id="GO:0071949">
    <property type="term" value="F:FAD binding"/>
    <property type="evidence" value="ECO:0007669"/>
    <property type="project" value="InterPro"/>
</dbReference>
<dbReference type="Gene3D" id="3.30.465.10">
    <property type="match status" value="1"/>
</dbReference>
<dbReference type="PANTHER" id="PTHR11748:SF103">
    <property type="entry name" value="GLYCOLATE OXIDASE SUBUNIT GLCE"/>
    <property type="match status" value="1"/>
</dbReference>
<dbReference type="InterPro" id="IPR016169">
    <property type="entry name" value="FAD-bd_PCMH_sub2"/>
</dbReference>